<dbReference type="Proteomes" id="UP000007993">
    <property type="component" value="Unassembled WGS sequence"/>
</dbReference>
<accession>K5D2I1</accession>
<proteinExistence type="predicted"/>
<organism evidence="1 2">
    <name type="scientific">Rhodopirellula baltica SH28</name>
    <dbReference type="NCBI Taxonomy" id="993517"/>
    <lineage>
        <taxon>Bacteria</taxon>
        <taxon>Pseudomonadati</taxon>
        <taxon>Planctomycetota</taxon>
        <taxon>Planctomycetia</taxon>
        <taxon>Pirellulales</taxon>
        <taxon>Pirellulaceae</taxon>
        <taxon>Rhodopirellula</taxon>
    </lineage>
</organism>
<dbReference type="AlphaFoldDB" id="K5D2I1"/>
<comment type="caution">
    <text evidence="1">The sequence shown here is derived from an EMBL/GenBank/DDBJ whole genome shotgun (WGS) entry which is preliminary data.</text>
</comment>
<reference evidence="1 2" key="1">
    <citation type="journal article" date="2013" name="Mar. Genomics">
        <title>Expression of sulfatases in Rhodopirellula baltica and the diversity of sulfatases in the genus Rhodopirellula.</title>
        <authorList>
            <person name="Wegner C.E."/>
            <person name="Richter-Heitmann T."/>
            <person name="Klindworth A."/>
            <person name="Klockow C."/>
            <person name="Richter M."/>
            <person name="Achstetter T."/>
            <person name="Glockner F.O."/>
            <person name="Harder J."/>
        </authorList>
    </citation>
    <scope>NUCLEOTIDE SEQUENCE [LARGE SCALE GENOMIC DNA]</scope>
    <source>
        <strain evidence="1 2">SH28</strain>
    </source>
</reference>
<name>K5D2I1_RHOBT</name>
<dbReference type="EMBL" id="AMCW01000113">
    <property type="protein sequence ID" value="EKK00762.1"/>
    <property type="molecule type" value="Genomic_DNA"/>
</dbReference>
<evidence type="ECO:0000313" key="1">
    <source>
        <dbReference type="EMBL" id="EKK00762.1"/>
    </source>
</evidence>
<sequence length="60" mass="6553">MIFTVAAHEIDARTTCGDAIEHSFDMSLLDMVTAFDEAMAGQHIGTNRLAFLAVLDAFLH</sequence>
<dbReference type="RefSeq" id="WP_007333540.1">
    <property type="nucleotide sequence ID" value="NZ_AMCW01000113.1"/>
</dbReference>
<evidence type="ECO:0000313" key="2">
    <source>
        <dbReference type="Proteomes" id="UP000007993"/>
    </source>
</evidence>
<gene>
    <name evidence="1" type="ORF">RBSH_03960</name>
</gene>
<protein>
    <submittedName>
        <fullName evidence="1">Uncharacterized protein</fullName>
    </submittedName>
</protein>
<dbReference type="PATRIC" id="fig|993517.3.peg.4302"/>